<dbReference type="PANTHER" id="PTHR40626:SF11">
    <property type="entry name" value="ZINC FINGER PROTEIN YPR022C"/>
    <property type="match status" value="1"/>
</dbReference>
<feature type="region of interest" description="Disordered" evidence="7">
    <location>
        <begin position="1"/>
        <end position="41"/>
    </location>
</feature>
<dbReference type="GO" id="GO:0005634">
    <property type="term" value="C:nucleus"/>
    <property type="evidence" value="ECO:0007669"/>
    <property type="project" value="UniProtKB-SubCell"/>
</dbReference>
<evidence type="ECO:0000256" key="3">
    <source>
        <dbReference type="ARBA" id="ARBA00022737"/>
    </source>
</evidence>
<reference evidence="8" key="1">
    <citation type="submission" date="2023-02" db="EMBL/GenBank/DDBJ databases">
        <title>Identification and recombinant expression of a fungal hydrolase from Papiliotrema laurentii that hydrolyzes apple cutin and clears colloidal polyester polyurethane.</title>
        <authorList>
            <consortium name="DOE Joint Genome Institute"/>
            <person name="Roman V.A."/>
            <person name="Bojanowski C."/>
            <person name="Crable B.R."/>
            <person name="Wagner D.N."/>
            <person name="Hung C.S."/>
            <person name="Nadeau L.J."/>
            <person name="Schratz L."/>
            <person name="Haridas S."/>
            <person name="Pangilinan J."/>
            <person name="Lipzen A."/>
            <person name="Na H."/>
            <person name="Yan M."/>
            <person name="Ng V."/>
            <person name="Grigoriev I.V."/>
            <person name="Spatafora J.W."/>
            <person name="Barlow D."/>
            <person name="Biffinger J."/>
            <person name="Kelley-Loughnane N."/>
            <person name="Varaljay V.A."/>
            <person name="Crookes-Goodson W.J."/>
        </authorList>
    </citation>
    <scope>NUCLEOTIDE SEQUENCE</scope>
    <source>
        <strain evidence="8">5307AH</strain>
    </source>
</reference>
<dbReference type="EMBL" id="JAODAN010000002">
    <property type="protein sequence ID" value="KAK1925991.1"/>
    <property type="molecule type" value="Genomic_DNA"/>
</dbReference>
<keyword evidence="3" id="KW-0677">Repeat</keyword>
<name>A0AAD9FTU5_PAPLA</name>
<evidence type="ECO:0000256" key="6">
    <source>
        <dbReference type="ARBA" id="ARBA00023242"/>
    </source>
</evidence>
<dbReference type="GO" id="GO:0000785">
    <property type="term" value="C:chromatin"/>
    <property type="evidence" value="ECO:0007669"/>
    <property type="project" value="TreeGrafter"/>
</dbReference>
<gene>
    <name evidence="8" type="ORF">DB88DRAFT_508121</name>
</gene>
<accession>A0AAD9FTU5</accession>
<keyword evidence="4" id="KW-0863">Zinc-finger</keyword>
<comment type="caution">
    <text evidence="8">The sequence shown here is derived from an EMBL/GenBank/DDBJ whole genome shotgun (WGS) entry which is preliminary data.</text>
</comment>
<keyword evidence="5" id="KW-0862">Zinc</keyword>
<keyword evidence="2" id="KW-0479">Metal-binding</keyword>
<protein>
    <recommendedName>
        <fullName evidence="10">Transcription factor domain-containing protein</fullName>
    </recommendedName>
</protein>
<keyword evidence="9" id="KW-1185">Reference proteome</keyword>
<feature type="compositionally biased region" description="Polar residues" evidence="7">
    <location>
        <begin position="12"/>
        <end position="37"/>
    </location>
</feature>
<evidence type="ECO:0000313" key="9">
    <source>
        <dbReference type="Proteomes" id="UP001182556"/>
    </source>
</evidence>
<evidence type="ECO:0000256" key="4">
    <source>
        <dbReference type="ARBA" id="ARBA00022771"/>
    </source>
</evidence>
<dbReference type="GO" id="GO:0008270">
    <property type="term" value="F:zinc ion binding"/>
    <property type="evidence" value="ECO:0007669"/>
    <property type="project" value="UniProtKB-KW"/>
</dbReference>
<proteinExistence type="predicted"/>
<evidence type="ECO:0000256" key="7">
    <source>
        <dbReference type="SAM" id="MobiDB-lite"/>
    </source>
</evidence>
<dbReference type="GO" id="GO:0000981">
    <property type="term" value="F:DNA-binding transcription factor activity, RNA polymerase II-specific"/>
    <property type="evidence" value="ECO:0007669"/>
    <property type="project" value="InterPro"/>
</dbReference>
<sequence length="589" mass="65588">MPILAVDFPEPQTGSSDTASSDPIAQSLRYESQQQSAPALPMDPFGYNTDPFAPAWAGYHDPSSSFDYTMNVPQLESFLPDTTFDFEAFFSAVGMDANVPFVSASDTGHDHLSRTKATLRGVEHSVNPADLVPRIGPPPPSTSRFYVPSDRFRAYYQMSHWSLPPLLELTSFAEHTCDTILPHFDMLHMPTMRLDMHATCLAFTLCIVGAVAKLGSQSAAGTGSNGPVDTSRWDFAPVVRGELTTILMRSFSVSKRMTMSDYNLALNQALLLLQAPDMLSQHSHERMRANMFRNTIINLEAFNPASTHARLDLHLPTEPWTYYEVDLYWRRWIQLETRRRHTHVVYLFDMLAMIETGIPCICAPTDVAHIPLPAPRSVWRASNGEEWLCAAKQFKPVTLDQALRRLFSSSLSLRNTSMAAPAVSVGSPQSIDHPGAGIDEFALNVVLLTLLRGIIDIGEGRRERGDAFDLTDLWMQREAAEEWLEGEMAGPMDKAKLLGRYAKAVQTWIVWWEQVAAKDRQNPVSSTVSETPLCEDALPVYWLTQALLNILTSSPPQEARRVFVTRVNFAEMLSSARTFAKSGTSADGV</sequence>
<dbReference type="Proteomes" id="UP001182556">
    <property type="component" value="Unassembled WGS sequence"/>
</dbReference>
<dbReference type="AlphaFoldDB" id="A0AAD9FTU5"/>
<evidence type="ECO:0000256" key="1">
    <source>
        <dbReference type="ARBA" id="ARBA00004123"/>
    </source>
</evidence>
<dbReference type="GO" id="GO:0000978">
    <property type="term" value="F:RNA polymerase II cis-regulatory region sequence-specific DNA binding"/>
    <property type="evidence" value="ECO:0007669"/>
    <property type="project" value="InterPro"/>
</dbReference>
<dbReference type="PANTHER" id="PTHR40626">
    <property type="entry name" value="MIP31509P"/>
    <property type="match status" value="1"/>
</dbReference>
<keyword evidence="6" id="KW-0539">Nucleus</keyword>
<evidence type="ECO:0008006" key="10">
    <source>
        <dbReference type="Google" id="ProtNLM"/>
    </source>
</evidence>
<evidence type="ECO:0000256" key="2">
    <source>
        <dbReference type="ARBA" id="ARBA00022723"/>
    </source>
</evidence>
<comment type="subcellular location">
    <subcellularLocation>
        <location evidence="1">Nucleus</location>
    </subcellularLocation>
</comment>
<evidence type="ECO:0000313" key="8">
    <source>
        <dbReference type="EMBL" id="KAK1925991.1"/>
    </source>
</evidence>
<dbReference type="InterPro" id="IPR051059">
    <property type="entry name" value="VerF-like"/>
</dbReference>
<evidence type="ECO:0000256" key="5">
    <source>
        <dbReference type="ARBA" id="ARBA00022833"/>
    </source>
</evidence>
<organism evidence="8 9">
    <name type="scientific">Papiliotrema laurentii</name>
    <name type="common">Cryptococcus laurentii</name>
    <dbReference type="NCBI Taxonomy" id="5418"/>
    <lineage>
        <taxon>Eukaryota</taxon>
        <taxon>Fungi</taxon>
        <taxon>Dikarya</taxon>
        <taxon>Basidiomycota</taxon>
        <taxon>Agaricomycotina</taxon>
        <taxon>Tremellomycetes</taxon>
        <taxon>Tremellales</taxon>
        <taxon>Rhynchogastremaceae</taxon>
        <taxon>Papiliotrema</taxon>
    </lineage>
</organism>